<evidence type="ECO:0000256" key="2">
    <source>
        <dbReference type="SAM" id="Phobius"/>
    </source>
</evidence>
<organism evidence="3 4">
    <name type="scientific">Microbacterium rhizomatis</name>
    <dbReference type="NCBI Taxonomy" id="1631477"/>
    <lineage>
        <taxon>Bacteria</taxon>
        <taxon>Bacillati</taxon>
        <taxon>Actinomycetota</taxon>
        <taxon>Actinomycetes</taxon>
        <taxon>Micrococcales</taxon>
        <taxon>Microbacteriaceae</taxon>
        <taxon>Microbacterium</taxon>
    </lineage>
</organism>
<comment type="caution">
    <text evidence="3">The sequence shown here is derived from an EMBL/GenBank/DDBJ whole genome shotgun (WGS) entry which is preliminary data.</text>
</comment>
<evidence type="ECO:0000256" key="1">
    <source>
        <dbReference type="SAM" id="MobiDB-lite"/>
    </source>
</evidence>
<feature type="transmembrane region" description="Helical" evidence="2">
    <location>
        <begin position="134"/>
        <end position="156"/>
    </location>
</feature>
<sequence length="211" mass="20624">MTIGAPIAARSGRRIAARTDAQASAPVAPDAASTQPAPSTVPARRTSSWPAVAAWGAGLLQLALGAGALTGAGGKVWLGVAGATLVILGAGELVWGAAALARGRIVVPRVGVAGALVGIVAATATLMLDPERTSILAVAATSLLLISVGVGCGIALRRGLPGGDVRTGLLGLFVAAVLVAGVVTPALGATEAGRNAPSHSGHDLVFNEHQH</sequence>
<feature type="compositionally biased region" description="Low complexity" evidence="1">
    <location>
        <begin position="24"/>
        <end position="33"/>
    </location>
</feature>
<keyword evidence="2" id="KW-0472">Membrane</keyword>
<dbReference type="RefSeq" id="WP_150450482.1">
    <property type="nucleotide sequence ID" value="NZ_VYSA01000006.1"/>
</dbReference>
<gene>
    <name evidence="3" type="ORF">F6B43_18425</name>
</gene>
<feature type="transmembrane region" description="Helical" evidence="2">
    <location>
        <begin position="110"/>
        <end position="128"/>
    </location>
</feature>
<dbReference type="AlphaFoldDB" id="A0A5J5IWG4"/>
<protein>
    <submittedName>
        <fullName evidence="3">Uncharacterized protein</fullName>
    </submittedName>
</protein>
<proteinExistence type="predicted"/>
<keyword evidence="2" id="KW-0812">Transmembrane</keyword>
<evidence type="ECO:0000313" key="3">
    <source>
        <dbReference type="EMBL" id="KAA9105023.1"/>
    </source>
</evidence>
<feature type="region of interest" description="Disordered" evidence="1">
    <location>
        <begin position="24"/>
        <end position="44"/>
    </location>
</feature>
<dbReference type="Proteomes" id="UP000325827">
    <property type="component" value="Unassembled WGS sequence"/>
</dbReference>
<accession>A0A5J5IWG4</accession>
<evidence type="ECO:0000313" key="4">
    <source>
        <dbReference type="Proteomes" id="UP000325827"/>
    </source>
</evidence>
<keyword evidence="2" id="KW-1133">Transmembrane helix</keyword>
<reference evidence="4" key="1">
    <citation type="submission" date="2019-09" db="EMBL/GenBank/DDBJ databases">
        <title>Mumia zhuanghuii sp. nov. isolated from the intestinal contents of plateau pika (Ochotona curzoniae) in the Qinghai-Tibet plateau of China.</title>
        <authorList>
            <person name="Tian Z."/>
        </authorList>
    </citation>
    <scope>NUCLEOTIDE SEQUENCE [LARGE SCALE GENOMIC DNA]</scope>
    <source>
        <strain evidence="4">JCM 30598</strain>
    </source>
</reference>
<name>A0A5J5IWG4_9MICO</name>
<feature type="transmembrane region" description="Helical" evidence="2">
    <location>
        <begin position="168"/>
        <end position="188"/>
    </location>
</feature>
<dbReference type="EMBL" id="VYSA01000006">
    <property type="protein sequence ID" value="KAA9105023.1"/>
    <property type="molecule type" value="Genomic_DNA"/>
</dbReference>
<feature type="compositionally biased region" description="Basic and acidic residues" evidence="1">
    <location>
        <begin position="200"/>
        <end position="211"/>
    </location>
</feature>
<feature type="transmembrane region" description="Helical" evidence="2">
    <location>
        <begin position="76"/>
        <end position="98"/>
    </location>
</feature>
<feature type="region of interest" description="Disordered" evidence="1">
    <location>
        <begin position="192"/>
        <end position="211"/>
    </location>
</feature>
<keyword evidence="4" id="KW-1185">Reference proteome</keyword>
<feature type="transmembrane region" description="Helical" evidence="2">
    <location>
        <begin position="52"/>
        <end position="70"/>
    </location>
</feature>